<evidence type="ECO:0000256" key="5">
    <source>
        <dbReference type="ARBA" id="ARBA00023004"/>
    </source>
</evidence>
<dbReference type="PRINTS" id="PR00609">
    <property type="entry name" value="CYTOCHROMEC3"/>
</dbReference>
<keyword evidence="3 6" id="KW-0479">Metal-binding</keyword>
<proteinExistence type="predicted"/>
<keyword evidence="2 6" id="KW-0349">Heme</keyword>
<feature type="signal peptide" evidence="8">
    <location>
        <begin position="1"/>
        <end position="25"/>
    </location>
</feature>
<dbReference type="InterPro" id="IPR036280">
    <property type="entry name" value="Multihaem_cyt_sf"/>
</dbReference>
<feature type="binding site" description="axial binding residue" evidence="6">
    <location>
        <position position="143"/>
    </location>
    <ligand>
        <name>heme c</name>
        <dbReference type="ChEBI" id="CHEBI:61717"/>
        <label>1</label>
    </ligand>
    <ligandPart>
        <name>Fe</name>
        <dbReference type="ChEBI" id="CHEBI:18248"/>
    </ligandPart>
</feature>
<keyword evidence="8" id="KW-0732">Signal</keyword>
<feature type="binding site" description="axial binding residue" evidence="6">
    <location>
        <position position="68"/>
    </location>
    <ligand>
        <name>heme c</name>
        <dbReference type="ChEBI" id="CHEBI:61717"/>
        <label>1</label>
    </ligand>
    <ligandPart>
        <name>Fe</name>
        <dbReference type="ChEBI" id="CHEBI:18248"/>
    </ligandPart>
</feature>
<comment type="cofactor">
    <cofactor evidence="6">
        <name>heme c</name>
        <dbReference type="ChEBI" id="CHEBI:61717"/>
    </cofactor>
    <text evidence="6">Binds 4 heme c groups covalently per monomer.</text>
</comment>
<feature type="binding site" description="axial binding residue" evidence="6">
    <location>
        <position position="52"/>
    </location>
    <ligand>
        <name>heme c</name>
        <dbReference type="ChEBI" id="CHEBI:61717"/>
        <label>1</label>
    </ligand>
    <ligandPart>
        <name>Fe</name>
        <dbReference type="ChEBI" id="CHEBI:18248"/>
    </ligandPart>
</feature>
<dbReference type="GO" id="GO:0046872">
    <property type="term" value="F:metal ion binding"/>
    <property type="evidence" value="ECO:0007669"/>
    <property type="project" value="UniProtKB-KW"/>
</dbReference>
<feature type="chain" id="PRO_5035168917" evidence="8">
    <location>
        <begin position="26"/>
        <end position="152"/>
    </location>
</feature>
<feature type="binding site" description="axial binding residue" evidence="6">
    <location>
        <position position="55"/>
    </location>
    <ligand>
        <name>heme c</name>
        <dbReference type="ChEBI" id="CHEBI:61717"/>
        <label>1</label>
    </ligand>
    <ligandPart>
        <name>Fe</name>
        <dbReference type="ChEBI" id="CHEBI:18248"/>
    </ligandPart>
</feature>
<keyword evidence="5 6" id="KW-0408">Iron</keyword>
<dbReference type="CDD" id="cd08168">
    <property type="entry name" value="Cytochrom_C3"/>
    <property type="match status" value="1"/>
</dbReference>
<evidence type="ECO:0000256" key="1">
    <source>
        <dbReference type="ARBA" id="ARBA00022448"/>
    </source>
</evidence>
<dbReference type="GO" id="GO:0009055">
    <property type="term" value="F:electron transfer activity"/>
    <property type="evidence" value="ECO:0007669"/>
    <property type="project" value="InterPro"/>
</dbReference>
<evidence type="ECO:0000256" key="8">
    <source>
        <dbReference type="SAM" id="SignalP"/>
    </source>
</evidence>
<evidence type="ECO:0000256" key="4">
    <source>
        <dbReference type="ARBA" id="ARBA00022982"/>
    </source>
</evidence>
<organism evidence="10 11">
    <name type="scientific">Candidatus Desulfaltia bathyphila</name>
    <dbReference type="NCBI Taxonomy" id="2841697"/>
    <lineage>
        <taxon>Bacteria</taxon>
        <taxon>Pseudomonadati</taxon>
        <taxon>Thermodesulfobacteriota</taxon>
        <taxon>Desulfobacteria</taxon>
        <taxon>Desulfobacterales</taxon>
        <taxon>Desulfobacterales incertae sedis</taxon>
        <taxon>Candidatus Desulfaltia</taxon>
    </lineage>
</organism>
<evidence type="ECO:0000256" key="7">
    <source>
        <dbReference type="SAM" id="MobiDB-lite"/>
    </source>
</evidence>
<evidence type="ECO:0000256" key="2">
    <source>
        <dbReference type="ARBA" id="ARBA00022617"/>
    </source>
</evidence>
<feature type="binding site" description="axial binding residue" evidence="6">
    <location>
        <position position="123"/>
    </location>
    <ligand>
        <name>heme c</name>
        <dbReference type="ChEBI" id="CHEBI:61717"/>
        <label>1</label>
    </ligand>
    <ligandPart>
        <name>Fe</name>
        <dbReference type="ChEBI" id="CHEBI:18248"/>
    </ligandPart>
</feature>
<feature type="binding site" description="axial binding residue" evidence="6">
    <location>
        <position position="126"/>
    </location>
    <ligand>
        <name>heme c</name>
        <dbReference type="ChEBI" id="CHEBI:61717"/>
        <label>1</label>
    </ligand>
    <ligandPart>
        <name>Fe</name>
        <dbReference type="ChEBI" id="CHEBI:18248"/>
    </ligandPart>
</feature>
<evidence type="ECO:0000256" key="6">
    <source>
        <dbReference type="PIRSR" id="PIRSR602322-1"/>
    </source>
</evidence>
<feature type="binding site" description="axial binding residue" evidence="6">
    <location>
        <position position="91"/>
    </location>
    <ligand>
        <name>heme c</name>
        <dbReference type="ChEBI" id="CHEBI:61717"/>
        <label>1</label>
    </ligand>
    <ligandPart>
        <name>Fe</name>
        <dbReference type="ChEBI" id="CHEBI:18248"/>
    </ligandPart>
</feature>
<feature type="binding site" description="axial binding residue" evidence="6">
    <location>
        <position position="127"/>
    </location>
    <ligand>
        <name>heme c</name>
        <dbReference type="ChEBI" id="CHEBI:61717"/>
        <label>1</label>
    </ligand>
    <ligandPart>
        <name>Fe</name>
        <dbReference type="ChEBI" id="CHEBI:18248"/>
    </ligandPart>
</feature>
<protein>
    <submittedName>
        <fullName evidence="10">Cytochrome c3 family protein</fullName>
    </submittedName>
</protein>
<dbReference type="SUPFAM" id="SSF48695">
    <property type="entry name" value="Multiheme cytochromes"/>
    <property type="match status" value="1"/>
</dbReference>
<evidence type="ECO:0000259" key="9">
    <source>
        <dbReference type="Pfam" id="PF02085"/>
    </source>
</evidence>
<keyword evidence="1" id="KW-0813">Transport</keyword>
<feature type="region of interest" description="Disordered" evidence="7">
    <location>
        <begin position="133"/>
        <end position="152"/>
    </location>
</feature>
<feature type="binding site" description="covalent" evidence="6">
    <location>
        <position position="67"/>
    </location>
    <ligand>
        <name>heme c</name>
        <dbReference type="ChEBI" id="CHEBI:61717"/>
        <label>1</label>
    </ligand>
</feature>
<dbReference type="InterPro" id="IPR020942">
    <property type="entry name" value="Cyt_c_III_dom"/>
</dbReference>
<dbReference type="AlphaFoldDB" id="A0A8J6T9L2"/>
<name>A0A8J6T9L2_9BACT</name>
<dbReference type="Proteomes" id="UP000603545">
    <property type="component" value="Unassembled WGS sequence"/>
</dbReference>
<reference evidence="10 11" key="1">
    <citation type="submission" date="2020-08" db="EMBL/GenBank/DDBJ databases">
        <title>Bridging the membrane lipid divide: bacteria of the FCB group superphylum have the potential to synthesize archaeal ether lipids.</title>
        <authorList>
            <person name="Villanueva L."/>
            <person name="Von Meijenfeldt F.A.B."/>
            <person name="Westbye A.B."/>
            <person name="Yadav S."/>
            <person name="Hopmans E.C."/>
            <person name="Dutilh B.E."/>
            <person name="Sinninghe Damste J.S."/>
        </authorList>
    </citation>
    <scope>NUCLEOTIDE SEQUENCE [LARGE SCALE GENOMIC DNA]</scope>
    <source>
        <strain evidence="10">NIOZ-UU82</strain>
    </source>
</reference>
<dbReference type="EMBL" id="JACNLL010000009">
    <property type="protein sequence ID" value="MBC8198511.1"/>
    <property type="molecule type" value="Genomic_DNA"/>
</dbReference>
<evidence type="ECO:0000313" key="10">
    <source>
        <dbReference type="EMBL" id="MBC8198511.1"/>
    </source>
</evidence>
<dbReference type="GO" id="GO:0020037">
    <property type="term" value="F:heme binding"/>
    <property type="evidence" value="ECO:0007669"/>
    <property type="project" value="InterPro"/>
</dbReference>
<accession>A0A8J6T9L2</accession>
<dbReference type="InterPro" id="IPR002322">
    <property type="entry name" value="Cyt_c_III"/>
</dbReference>
<feature type="binding site" description="axial binding residue" evidence="6">
    <location>
        <position position="146"/>
    </location>
    <ligand>
        <name>heme c</name>
        <dbReference type="ChEBI" id="CHEBI:61717"/>
        <label>1</label>
    </ligand>
    <ligandPart>
        <name>Fe</name>
        <dbReference type="ChEBI" id="CHEBI:18248"/>
    </ligandPart>
</feature>
<feature type="binding site" description="axial binding residue" evidence="6">
    <location>
        <position position="66"/>
    </location>
    <ligand>
        <name>heme c</name>
        <dbReference type="ChEBI" id="CHEBI:61717"/>
        <label>1</label>
    </ligand>
    <ligandPart>
        <name>Fe</name>
        <dbReference type="ChEBI" id="CHEBI:18248"/>
    </ligandPart>
</feature>
<comment type="caution">
    <text evidence="10">The sequence shown here is derived from an EMBL/GenBank/DDBJ whole genome shotgun (WGS) entry which is preliminary data.</text>
</comment>
<gene>
    <name evidence="10" type="ORF">H8E80_00480</name>
</gene>
<feature type="binding site" description="axial binding residue" evidence="6">
    <location>
        <position position="147"/>
    </location>
    <ligand>
        <name>heme c</name>
        <dbReference type="ChEBI" id="CHEBI:61717"/>
        <label>1</label>
    </ligand>
    <ligandPart>
        <name>Fe</name>
        <dbReference type="ChEBI" id="CHEBI:18248"/>
    </ligandPart>
</feature>
<feature type="domain" description="Class III cytochrome C" evidence="9">
    <location>
        <begin position="37"/>
        <end position="147"/>
    </location>
</feature>
<evidence type="ECO:0000256" key="3">
    <source>
        <dbReference type="ARBA" id="ARBA00022723"/>
    </source>
</evidence>
<feature type="binding site" description="axial binding residue" evidence="6">
    <location>
        <position position="63"/>
    </location>
    <ligand>
        <name>heme c</name>
        <dbReference type="ChEBI" id="CHEBI:61717"/>
        <label>1</label>
    </ligand>
    <ligandPart>
        <name>Fe</name>
        <dbReference type="ChEBI" id="CHEBI:18248"/>
    </ligandPart>
</feature>
<evidence type="ECO:0000313" key="11">
    <source>
        <dbReference type="Proteomes" id="UP000603545"/>
    </source>
</evidence>
<dbReference type="Gene3D" id="3.90.10.10">
    <property type="entry name" value="Cytochrome C3"/>
    <property type="match status" value="1"/>
</dbReference>
<feature type="binding site" description="axial binding residue" evidence="6">
    <location>
        <position position="90"/>
    </location>
    <ligand>
        <name>heme c</name>
        <dbReference type="ChEBI" id="CHEBI:61717"/>
        <label>1</label>
    </ligand>
    <ligandPart>
        <name>Fe</name>
        <dbReference type="ChEBI" id="CHEBI:18248"/>
    </ligandPart>
</feature>
<sequence>MRKKYLIIMAVFGIAVLFAATGIYAGTTAPDVVKMDNKAYSAHKKGIVTFSHKKHVEDYKAGCGECHHDANNKPLDNLKAGDDVQNCIDCHKKPSERPKGKGAPKLNKKQRLEYHAEAIHYNCKGCHKKFNRKTKTKKAPTTCAKCHPKKKK</sequence>
<keyword evidence="4" id="KW-0249">Electron transport</keyword>
<dbReference type="Pfam" id="PF02085">
    <property type="entry name" value="Cytochrom_CIII"/>
    <property type="match status" value="1"/>
</dbReference>